<evidence type="ECO:0000256" key="4">
    <source>
        <dbReference type="RuleBase" id="RU361277"/>
    </source>
</evidence>
<dbReference type="Proteomes" id="UP000703269">
    <property type="component" value="Unassembled WGS sequence"/>
</dbReference>
<dbReference type="InterPro" id="IPR002328">
    <property type="entry name" value="ADH_Zn_CS"/>
</dbReference>
<comment type="cofactor">
    <cofactor evidence="4">
        <name>Zn(2+)</name>
        <dbReference type="ChEBI" id="CHEBI:29105"/>
    </cofactor>
</comment>
<evidence type="ECO:0000256" key="3">
    <source>
        <dbReference type="ARBA" id="ARBA00023002"/>
    </source>
</evidence>
<dbReference type="AlphaFoldDB" id="A0A9P3G3T5"/>
<evidence type="ECO:0000313" key="6">
    <source>
        <dbReference type="EMBL" id="GJE87706.1"/>
    </source>
</evidence>
<comment type="similarity">
    <text evidence="4">Belongs to the zinc-containing alcohol dehydrogenase family.</text>
</comment>
<dbReference type="InterPro" id="IPR013154">
    <property type="entry name" value="ADH-like_N"/>
</dbReference>
<accession>A0A9P3G3T5</accession>
<evidence type="ECO:0000256" key="1">
    <source>
        <dbReference type="ARBA" id="ARBA00022723"/>
    </source>
</evidence>
<dbReference type="PANTHER" id="PTHR43401:SF5">
    <property type="entry name" value="ALCOHOL DEHYDROGENASE-RELATED"/>
    <property type="match status" value="1"/>
</dbReference>
<protein>
    <submittedName>
        <fullName evidence="6">Zinc-binding dehydrogenase</fullName>
    </submittedName>
</protein>
<dbReference type="SMART" id="SM00829">
    <property type="entry name" value="PKS_ER"/>
    <property type="match status" value="1"/>
</dbReference>
<reference evidence="6 7" key="1">
    <citation type="submission" date="2021-08" db="EMBL/GenBank/DDBJ databases">
        <title>Draft Genome Sequence of Phanerochaete sordida strain YK-624.</title>
        <authorList>
            <person name="Mori T."/>
            <person name="Dohra H."/>
            <person name="Suzuki T."/>
            <person name="Kawagishi H."/>
            <person name="Hirai H."/>
        </authorList>
    </citation>
    <scope>NUCLEOTIDE SEQUENCE [LARGE SCALE GENOMIC DNA]</scope>
    <source>
        <strain evidence="6 7">YK-624</strain>
    </source>
</reference>
<evidence type="ECO:0000313" key="7">
    <source>
        <dbReference type="Proteomes" id="UP000703269"/>
    </source>
</evidence>
<keyword evidence="7" id="KW-1185">Reference proteome</keyword>
<dbReference type="PANTHER" id="PTHR43401">
    <property type="entry name" value="L-THREONINE 3-DEHYDROGENASE"/>
    <property type="match status" value="1"/>
</dbReference>
<dbReference type="Pfam" id="PF00107">
    <property type="entry name" value="ADH_zinc_N"/>
    <property type="match status" value="1"/>
</dbReference>
<evidence type="ECO:0000259" key="5">
    <source>
        <dbReference type="SMART" id="SM00829"/>
    </source>
</evidence>
<name>A0A9P3G3T5_9APHY</name>
<dbReference type="InterPro" id="IPR011032">
    <property type="entry name" value="GroES-like_sf"/>
</dbReference>
<dbReference type="InterPro" id="IPR013149">
    <property type="entry name" value="ADH-like_C"/>
</dbReference>
<gene>
    <name evidence="6" type="ORF">PsYK624_037890</name>
</gene>
<dbReference type="SUPFAM" id="SSF51735">
    <property type="entry name" value="NAD(P)-binding Rossmann-fold domains"/>
    <property type="match status" value="1"/>
</dbReference>
<evidence type="ECO:0000256" key="2">
    <source>
        <dbReference type="ARBA" id="ARBA00022833"/>
    </source>
</evidence>
<dbReference type="Gene3D" id="3.90.180.10">
    <property type="entry name" value="Medium-chain alcohol dehydrogenases, catalytic domain"/>
    <property type="match status" value="1"/>
</dbReference>
<dbReference type="InterPro" id="IPR020843">
    <property type="entry name" value="ER"/>
</dbReference>
<sequence>MSPVTSKTMVACRWVSSKPNPVFETVPIPVPAADEVLIKVLAAGVCHSDLGMLTAGENINMWLSATHTTPFTIGHEGAGIICELGASAASASPIALTEGDYVAIWCGVHCQIPSCQSCPRGYTNLCSFGGLRGVKTDGTWAEYITIHASCVVPVPSGPERIPPAVVSAATDAVLTPWHAMKTLCGVSPAHTVLCMGIGGLGLNGVGIAKRCLRARCVVACDTRAGALEDARAAGADHAAPPAELPALLAGQGLAVDFAFDFVGVQATFDACCGAVRPGGTVHVVGLGADTLAYRPLALMAKDLTVRTSFWGTRAELAEVLQAVADGLLRPKAAVRPMSQCVEVLDDMRAGRLLARTALVPDGVLVAERQDVSPHL</sequence>
<organism evidence="6 7">
    <name type="scientific">Phanerochaete sordida</name>
    <dbReference type="NCBI Taxonomy" id="48140"/>
    <lineage>
        <taxon>Eukaryota</taxon>
        <taxon>Fungi</taxon>
        <taxon>Dikarya</taxon>
        <taxon>Basidiomycota</taxon>
        <taxon>Agaricomycotina</taxon>
        <taxon>Agaricomycetes</taxon>
        <taxon>Polyporales</taxon>
        <taxon>Phanerochaetaceae</taxon>
        <taxon>Phanerochaete</taxon>
    </lineage>
</organism>
<feature type="domain" description="Enoyl reductase (ER)" evidence="5">
    <location>
        <begin position="16"/>
        <end position="358"/>
    </location>
</feature>
<dbReference type="SUPFAM" id="SSF50129">
    <property type="entry name" value="GroES-like"/>
    <property type="match status" value="1"/>
</dbReference>
<keyword evidence="3" id="KW-0560">Oxidoreductase</keyword>
<dbReference type="EMBL" id="BPQB01000007">
    <property type="protein sequence ID" value="GJE87706.1"/>
    <property type="molecule type" value="Genomic_DNA"/>
</dbReference>
<dbReference type="OrthoDB" id="1879366at2759"/>
<dbReference type="PROSITE" id="PS00059">
    <property type="entry name" value="ADH_ZINC"/>
    <property type="match status" value="1"/>
</dbReference>
<dbReference type="GO" id="GO:0008270">
    <property type="term" value="F:zinc ion binding"/>
    <property type="evidence" value="ECO:0007669"/>
    <property type="project" value="InterPro"/>
</dbReference>
<dbReference type="Pfam" id="PF08240">
    <property type="entry name" value="ADH_N"/>
    <property type="match status" value="1"/>
</dbReference>
<comment type="caution">
    <text evidence="6">The sequence shown here is derived from an EMBL/GenBank/DDBJ whole genome shotgun (WGS) entry which is preliminary data.</text>
</comment>
<dbReference type="InterPro" id="IPR036291">
    <property type="entry name" value="NAD(P)-bd_dom_sf"/>
</dbReference>
<dbReference type="GO" id="GO:0016491">
    <property type="term" value="F:oxidoreductase activity"/>
    <property type="evidence" value="ECO:0007669"/>
    <property type="project" value="UniProtKB-KW"/>
</dbReference>
<keyword evidence="2 4" id="KW-0862">Zinc</keyword>
<keyword evidence="1 4" id="KW-0479">Metal-binding</keyword>
<dbReference type="Gene3D" id="3.40.50.720">
    <property type="entry name" value="NAD(P)-binding Rossmann-like Domain"/>
    <property type="match status" value="1"/>
</dbReference>
<proteinExistence type="inferred from homology"/>
<dbReference type="InterPro" id="IPR050129">
    <property type="entry name" value="Zn_alcohol_dh"/>
</dbReference>
<dbReference type="CDD" id="cd08254">
    <property type="entry name" value="hydroxyacyl_CoA_DH"/>
    <property type="match status" value="1"/>
</dbReference>